<accession>A0A518DBI6</accession>
<dbReference type="EMBL" id="CP036291">
    <property type="protein sequence ID" value="QDU88823.1"/>
    <property type="molecule type" value="Genomic_DNA"/>
</dbReference>
<protein>
    <recommendedName>
        <fullName evidence="3">Carboxypeptidase regulatory-like domain-containing protein</fullName>
    </recommendedName>
</protein>
<reference evidence="1 2" key="1">
    <citation type="submission" date="2019-02" db="EMBL/GenBank/DDBJ databases">
        <title>Deep-cultivation of Planctomycetes and their phenomic and genomic characterization uncovers novel biology.</title>
        <authorList>
            <person name="Wiegand S."/>
            <person name="Jogler M."/>
            <person name="Boedeker C."/>
            <person name="Pinto D."/>
            <person name="Vollmers J."/>
            <person name="Rivas-Marin E."/>
            <person name="Kohn T."/>
            <person name="Peeters S.H."/>
            <person name="Heuer A."/>
            <person name="Rast P."/>
            <person name="Oberbeckmann S."/>
            <person name="Bunk B."/>
            <person name="Jeske O."/>
            <person name="Meyerdierks A."/>
            <person name="Storesund J.E."/>
            <person name="Kallscheuer N."/>
            <person name="Luecker S."/>
            <person name="Lage O.M."/>
            <person name="Pohl T."/>
            <person name="Merkel B.J."/>
            <person name="Hornburger P."/>
            <person name="Mueller R.-W."/>
            <person name="Bruemmer F."/>
            <person name="Labrenz M."/>
            <person name="Spormann A.M."/>
            <person name="Op den Camp H."/>
            <person name="Overmann J."/>
            <person name="Amann R."/>
            <person name="Jetten M.S.M."/>
            <person name="Mascher T."/>
            <person name="Medema M.H."/>
            <person name="Devos D.P."/>
            <person name="Kaster A.-K."/>
            <person name="Ovreas L."/>
            <person name="Rohde M."/>
            <person name="Galperin M.Y."/>
            <person name="Jogler C."/>
        </authorList>
    </citation>
    <scope>NUCLEOTIDE SEQUENCE [LARGE SCALE GENOMIC DNA]</scope>
    <source>
        <strain evidence="1 2">Pla175</strain>
    </source>
</reference>
<proteinExistence type="predicted"/>
<evidence type="ECO:0000313" key="1">
    <source>
        <dbReference type="EMBL" id="QDU88823.1"/>
    </source>
</evidence>
<name>A0A518DBI6_9BACT</name>
<dbReference type="KEGG" id="pnd:Pla175_22070"/>
<dbReference type="Proteomes" id="UP000317429">
    <property type="component" value="Chromosome"/>
</dbReference>
<dbReference type="AlphaFoldDB" id="A0A518DBI6"/>
<gene>
    <name evidence="1" type="ORF">Pla175_22070</name>
</gene>
<sequence length="118" mass="12170">MVQVTGLVTVAGEAPPVDGVIVFSPVSVPTGGAMRPGTAPFGVSGKYRAGTFKAGDGLLPGKYRISIQCWKTPPSAGGPPEVSYIDDKYTRMLTSGYTLDVEAGGDAIKLDLPLDAAR</sequence>
<organism evidence="1 2">
    <name type="scientific">Pirellulimonas nuda</name>
    <dbReference type="NCBI Taxonomy" id="2528009"/>
    <lineage>
        <taxon>Bacteria</taxon>
        <taxon>Pseudomonadati</taxon>
        <taxon>Planctomycetota</taxon>
        <taxon>Planctomycetia</taxon>
        <taxon>Pirellulales</taxon>
        <taxon>Lacipirellulaceae</taxon>
        <taxon>Pirellulimonas</taxon>
    </lineage>
</organism>
<keyword evidence="2" id="KW-1185">Reference proteome</keyword>
<evidence type="ECO:0008006" key="3">
    <source>
        <dbReference type="Google" id="ProtNLM"/>
    </source>
</evidence>
<evidence type="ECO:0000313" key="2">
    <source>
        <dbReference type="Proteomes" id="UP000317429"/>
    </source>
</evidence>